<reference evidence="2" key="1">
    <citation type="submission" date="2014-09" db="EMBL/GenBank/DDBJ databases">
        <authorList>
            <person name="Magalhaes I.L.F."/>
            <person name="Oliveira U."/>
            <person name="Santos F.R."/>
            <person name="Vidigal T.H.D.A."/>
            <person name="Brescovit A.D."/>
            <person name="Santos A.J."/>
        </authorList>
    </citation>
    <scope>NUCLEOTIDE SEQUENCE</scope>
    <source>
        <tissue evidence="2">Shoot tissue taken approximately 20 cm above the soil surface</tissue>
    </source>
</reference>
<proteinExistence type="predicted"/>
<evidence type="ECO:0000256" key="1">
    <source>
        <dbReference type="SAM" id="MobiDB-lite"/>
    </source>
</evidence>
<feature type="region of interest" description="Disordered" evidence="1">
    <location>
        <begin position="1"/>
        <end position="24"/>
    </location>
</feature>
<feature type="compositionally biased region" description="Polar residues" evidence="1">
    <location>
        <begin position="13"/>
        <end position="24"/>
    </location>
</feature>
<organism evidence="2">
    <name type="scientific">Arundo donax</name>
    <name type="common">Giant reed</name>
    <name type="synonym">Donax arundinaceus</name>
    <dbReference type="NCBI Taxonomy" id="35708"/>
    <lineage>
        <taxon>Eukaryota</taxon>
        <taxon>Viridiplantae</taxon>
        <taxon>Streptophyta</taxon>
        <taxon>Embryophyta</taxon>
        <taxon>Tracheophyta</taxon>
        <taxon>Spermatophyta</taxon>
        <taxon>Magnoliopsida</taxon>
        <taxon>Liliopsida</taxon>
        <taxon>Poales</taxon>
        <taxon>Poaceae</taxon>
        <taxon>PACMAD clade</taxon>
        <taxon>Arundinoideae</taxon>
        <taxon>Arundineae</taxon>
        <taxon>Arundo</taxon>
    </lineage>
</organism>
<accession>A0A0A9F0Z5</accession>
<reference evidence="2" key="2">
    <citation type="journal article" date="2015" name="Data Brief">
        <title>Shoot transcriptome of the giant reed, Arundo donax.</title>
        <authorList>
            <person name="Barrero R.A."/>
            <person name="Guerrero F.D."/>
            <person name="Moolhuijzen P."/>
            <person name="Goolsby J.A."/>
            <person name="Tidwell J."/>
            <person name="Bellgard S.E."/>
            <person name="Bellgard M.I."/>
        </authorList>
    </citation>
    <scope>NUCLEOTIDE SEQUENCE</scope>
    <source>
        <tissue evidence="2">Shoot tissue taken approximately 20 cm above the soil surface</tissue>
    </source>
</reference>
<evidence type="ECO:0000313" key="2">
    <source>
        <dbReference type="EMBL" id="JAE01963.1"/>
    </source>
</evidence>
<sequence>MPDHSGGQMKSILEQSSSIFACPC</sequence>
<dbReference type="EMBL" id="GBRH01195933">
    <property type="protein sequence ID" value="JAE01963.1"/>
    <property type="molecule type" value="Transcribed_RNA"/>
</dbReference>
<protein>
    <submittedName>
        <fullName evidence="2">Uncharacterized protein</fullName>
    </submittedName>
</protein>
<name>A0A0A9F0Z5_ARUDO</name>
<dbReference type="AlphaFoldDB" id="A0A0A9F0Z5"/>